<dbReference type="Proteomes" id="UP000683925">
    <property type="component" value="Unassembled WGS sequence"/>
</dbReference>
<keyword evidence="4" id="KW-1185">Reference proteome</keyword>
<dbReference type="EMBL" id="CAJJDP010000104">
    <property type="protein sequence ID" value="CAD8193372.1"/>
    <property type="molecule type" value="Genomic_DNA"/>
</dbReference>
<accession>A0A8S1WVJ7</accession>
<dbReference type="OrthoDB" id="10589457at2759"/>
<sequence length="211" mass="25472">MKYSKLKINCKKNKLQKEKIETEKEKENKKRQFQNPLPAAVKSYITIKDIEQVIDDQQYKKDVSEMKKQKRELEQLQWVLDKEKNLKFEQNTQFEENQNIKNPDLPQDIMNAKKKGMENKESPSKTKEQKKWDKSKQIEKMQMKSKLNLNKIIILFGKREFIQFVTKPKKPLLPGEYDSKDLDLIQQKYCYYLLLLFIPQQQPQQQVRKMN</sequence>
<proteinExistence type="predicted"/>
<evidence type="ECO:0000313" key="3">
    <source>
        <dbReference type="EMBL" id="CAD8193372.1"/>
    </source>
</evidence>
<keyword evidence="1" id="KW-0175">Coiled coil</keyword>
<organism evidence="3 4">
    <name type="scientific">Paramecium octaurelia</name>
    <dbReference type="NCBI Taxonomy" id="43137"/>
    <lineage>
        <taxon>Eukaryota</taxon>
        <taxon>Sar</taxon>
        <taxon>Alveolata</taxon>
        <taxon>Ciliophora</taxon>
        <taxon>Intramacronucleata</taxon>
        <taxon>Oligohymenophorea</taxon>
        <taxon>Peniculida</taxon>
        <taxon>Parameciidae</taxon>
        <taxon>Paramecium</taxon>
    </lineage>
</organism>
<feature type="coiled-coil region" evidence="1">
    <location>
        <begin position="56"/>
        <end position="86"/>
    </location>
</feature>
<evidence type="ECO:0000313" key="4">
    <source>
        <dbReference type="Proteomes" id="UP000683925"/>
    </source>
</evidence>
<protein>
    <submittedName>
        <fullName evidence="3">Uncharacterized protein</fullName>
    </submittedName>
</protein>
<reference evidence="3" key="1">
    <citation type="submission" date="2021-01" db="EMBL/GenBank/DDBJ databases">
        <authorList>
            <consortium name="Genoscope - CEA"/>
            <person name="William W."/>
        </authorList>
    </citation>
    <scope>NUCLEOTIDE SEQUENCE</scope>
</reference>
<feature type="coiled-coil region" evidence="1">
    <location>
        <begin position="5"/>
        <end position="32"/>
    </location>
</feature>
<comment type="caution">
    <text evidence="3">The sequence shown here is derived from an EMBL/GenBank/DDBJ whole genome shotgun (WGS) entry which is preliminary data.</text>
</comment>
<evidence type="ECO:0000256" key="1">
    <source>
        <dbReference type="SAM" id="Coils"/>
    </source>
</evidence>
<dbReference type="AlphaFoldDB" id="A0A8S1WVJ7"/>
<gene>
    <name evidence="3" type="ORF">POCTA_138.1.T1040113</name>
</gene>
<feature type="region of interest" description="Disordered" evidence="2">
    <location>
        <begin position="116"/>
        <end position="136"/>
    </location>
</feature>
<name>A0A8S1WVJ7_PAROT</name>
<evidence type="ECO:0000256" key="2">
    <source>
        <dbReference type="SAM" id="MobiDB-lite"/>
    </source>
</evidence>